<dbReference type="PROSITE" id="PS00181">
    <property type="entry name" value="GLNA_ATP"/>
    <property type="match status" value="1"/>
</dbReference>
<proteinExistence type="inferred from homology"/>
<dbReference type="InterPro" id="IPR008147">
    <property type="entry name" value="Gln_synt_N"/>
</dbReference>
<dbReference type="AlphaFoldDB" id="A0A6P2BNP7"/>
<dbReference type="GO" id="GO:0046872">
    <property type="term" value="F:metal ion binding"/>
    <property type="evidence" value="ECO:0007669"/>
    <property type="project" value="UniProtKB-KW"/>
</dbReference>
<comment type="similarity">
    <text evidence="2 8 9">Belongs to the glutamine synthetase family.</text>
</comment>
<keyword evidence="4" id="KW-0479">Metal-binding</keyword>
<dbReference type="GO" id="GO:0005524">
    <property type="term" value="F:ATP binding"/>
    <property type="evidence" value="ECO:0007669"/>
    <property type="project" value="UniProtKB-KW"/>
</dbReference>
<evidence type="ECO:0000256" key="3">
    <source>
        <dbReference type="ARBA" id="ARBA00022598"/>
    </source>
</evidence>
<name>A0A6P2BNP7_9ACTN</name>
<keyword evidence="7" id="KW-0460">Magnesium</keyword>
<evidence type="ECO:0000256" key="1">
    <source>
        <dbReference type="ARBA" id="ARBA00001946"/>
    </source>
</evidence>
<dbReference type="InterPro" id="IPR014746">
    <property type="entry name" value="Gln_synth/guanido_kin_cat_dom"/>
</dbReference>
<evidence type="ECO:0000256" key="5">
    <source>
        <dbReference type="ARBA" id="ARBA00022741"/>
    </source>
</evidence>
<dbReference type="PANTHER" id="PTHR43785:SF11">
    <property type="entry name" value="GAMMA-GLUTAMYLPOLYAMINE SYNTHETASE GLNA2"/>
    <property type="match status" value="1"/>
</dbReference>
<feature type="domain" description="GS catalytic" evidence="11">
    <location>
        <begin position="107"/>
        <end position="453"/>
    </location>
</feature>
<evidence type="ECO:0000259" key="10">
    <source>
        <dbReference type="PROSITE" id="PS51986"/>
    </source>
</evidence>
<protein>
    <submittedName>
        <fullName evidence="12">Glutamine synthetase</fullName>
    </submittedName>
</protein>
<evidence type="ECO:0000256" key="9">
    <source>
        <dbReference type="RuleBase" id="RU000384"/>
    </source>
</evidence>
<dbReference type="Gene3D" id="3.30.590.10">
    <property type="entry name" value="Glutamine synthetase/guanido kinase, catalytic domain"/>
    <property type="match status" value="1"/>
</dbReference>
<dbReference type="GO" id="GO:0006542">
    <property type="term" value="P:glutamine biosynthetic process"/>
    <property type="evidence" value="ECO:0007669"/>
    <property type="project" value="InterPro"/>
</dbReference>
<dbReference type="SMART" id="SM01230">
    <property type="entry name" value="Gln-synt_C"/>
    <property type="match status" value="1"/>
</dbReference>
<keyword evidence="3" id="KW-0436">Ligase</keyword>
<dbReference type="Pfam" id="PF03951">
    <property type="entry name" value="Gln-synt_N"/>
    <property type="match status" value="1"/>
</dbReference>
<evidence type="ECO:0000256" key="6">
    <source>
        <dbReference type="ARBA" id="ARBA00022840"/>
    </source>
</evidence>
<feature type="domain" description="GS beta-grasp" evidence="10">
    <location>
        <begin position="15"/>
        <end position="100"/>
    </location>
</feature>
<organism evidence="12 13">
    <name type="scientific">Trebonia kvetii</name>
    <dbReference type="NCBI Taxonomy" id="2480626"/>
    <lineage>
        <taxon>Bacteria</taxon>
        <taxon>Bacillati</taxon>
        <taxon>Actinomycetota</taxon>
        <taxon>Actinomycetes</taxon>
        <taxon>Streptosporangiales</taxon>
        <taxon>Treboniaceae</taxon>
        <taxon>Trebonia</taxon>
    </lineage>
</organism>
<dbReference type="RefSeq" id="WP_145860122.1">
    <property type="nucleotide sequence ID" value="NZ_RPFW01000008.1"/>
</dbReference>
<evidence type="ECO:0000256" key="8">
    <source>
        <dbReference type="PROSITE-ProRule" id="PRU01330"/>
    </source>
</evidence>
<keyword evidence="6" id="KW-0067">ATP-binding</keyword>
<accession>A0A6P2BNP7</accession>
<comment type="cofactor">
    <cofactor evidence="1">
        <name>Mg(2+)</name>
        <dbReference type="ChEBI" id="CHEBI:18420"/>
    </cofactor>
</comment>
<evidence type="ECO:0000256" key="2">
    <source>
        <dbReference type="ARBA" id="ARBA00009897"/>
    </source>
</evidence>
<evidence type="ECO:0000313" key="12">
    <source>
        <dbReference type="EMBL" id="TVZ00580.1"/>
    </source>
</evidence>
<dbReference type="FunFam" id="3.30.590.10:FF:000003">
    <property type="entry name" value="Glutamine synthetase 2"/>
    <property type="match status" value="1"/>
</dbReference>
<dbReference type="SUPFAM" id="SSF54368">
    <property type="entry name" value="Glutamine synthetase, N-terminal domain"/>
    <property type="match status" value="1"/>
</dbReference>
<evidence type="ECO:0000313" key="13">
    <source>
        <dbReference type="Proteomes" id="UP000460272"/>
    </source>
</evidence>
<comment type="caution">
    <text evidence="12">The sequence shown here is derived from an EMBL/GenBank/DDBJ whole genome shotgun (WGS) entry which is preliminary data.</text>
</comment>
<dbReference type="InterPro" id="IPR027303">
    <property type="entry name" value="Gln_synth_gly_rich_site"/>
</dbReference>
<reference evidence="12 13" key="1">
    <citation type="submission" date="2018-11" db="EMBL/GenBank/DDBJ databases">
        <title>Trebonia kvetii gen.nov., sp.nov., a novel acidophilic actinobacterium, and proposal of the new actinobacterial family Treboniaceae fam. nov.</title>
        <authorList>
            <person name="Rapoport D."/>
            <person name="Sagova-Mareckova M."/>
            <person name="Sedlacek I."/>
            <person name="Provaznik J."/>
            <person name="Kralova S."/>
            <person name="Pavlinic D."/>
            <person name="Benes V."/>
            <person name="Kopecky J."/>
        </authorList>
    </citation>
    <scope>NUCLEOTIDE SEQUENCE [LARGE SCALE GENOMIC DNA]</scope>
    <source>
        <strain evidence="12 13">15Tr583</strain>
    </source>
</reference>
<dbReference type="InterPro" id="IPR008146">
    <property type="entry name" value="Gln_synth_cat_dom"/>
</dbReference>
<evidence type="ECO:0000256" key="4">
    <source>
        <dbReference type="ARBA" id="ARBA00022723"/>
    </source>
</evidence>
<dbReference type="GO" id="GO:0004356">
    <property type="term" value="F:glutamine synthetase activity"/>
    <property type="evidence" value="ECO:0007669"/>
    <property type="project" value="InterPro"/>
</dbReference>
<dbReference type="PANTHER" id="PTHR43785">
    <property type="entry name" value="GAMMA-GLUTAMYLPUTRESCINE SYNTHETASE"/>
    <property type="match status" value="1"/>
</dbReference>
<sequence length="453" mass="51058">MDRQEEFVLRTLEERDIRFVRLWFTDVLGSLKSVAVAPAELEGAFADGIGFDGSAIEGFARVHESDMIARPDPSTFQLLPWRGEYPGVARMFCDILLPDGSPSYADPRWVLKRNLSKASEMGFTFYTHPEIEFFLLRERPEVGSTPVPVDSGGYYDHIPHSVAHDFRRTSITMLEAMGISVEYSHHESAPGQQEIDLRYADALTTADNIMSFRLVMKEVAMEQGVWATFMPKPFTEYPGSGMHTHISLFEGDQNAFYEAGAEWQLSKTARAFIAGLLKHAPEITAVCNQWVNSYKRLWGGAERTAGAGGEAPAYVCWGHNNRSALVRVPMYKPQKGNSTRLEFRSLDAACNPYLAFSVMLAAGMKGVEKGYELPPGAEDDVWALTSAERRALGIKPLPADLNEAIRVMEQSELVAEALGEHVFDFFLRNKREEWADYRRQVTRYELDRYLPML</sequence>
<keyword evidence="5" id="KW-0547">Nucleotide-binding</keyword>
<dbReference type="Proteomes" id="UP000460272">
    <property type="component" value="Unassembled WGS sequence"/>
</dbReference>
<dbReference type="OrthoDB" id="9807095at2"/>
<dbReference type="FunFam" id="3.10.20.70:FF:000002">
    <property type="entry name" value="Glutamine synthetase I"/>
    <property type="match status" value="1"/>
</dbReference>
<dbReference type="EMBL" id="RPFW01000008">
    <property type="protein sequence ID" value="TVZ00580.1"/>
    <property type="molecule type" value="Genomic_DNA"/>
</dbReference>
<dbReference type="PROSITE" id="PS51986">
    <property type="entry name" value="GS_BETA_GRASP"/>
    <property type="match status" value="1"/>
</dbReference>
<keyword evidence="13" id="KW-1185">Reference proteome</keyword>
<gene>
    <name evidence="12" type="ORF">EAS64_34915</name>
</gene>
<dbReference type="PROSITE" id="PS51987">
    <property type="entry name" value="GS_CATALYTIC"/>
    <property type="match status" value="1"/>
</dbReference>
<dbReference type="Pfam" id="PF00120">
    <property type="entry name" value="Gln-synt_C"/>
    <property type="match status" value="1"/>
</dbReference>
<dbReference type="InterPro" id="IPR036651">
    <property type="entry name" value="Gln_synt_N_sf"/>
</dbReference>
<dbReference type="Gene3D" id="3.10.20.70">
    <property type="entry name" value="Glutamine synthetase, N-terminal domain"/>
    <property type="match status" value="1"/>
</dbReference>
<evidence type="ECO:0000259" key="11">
    <source>
        <dbReference type="PROSITE" id="PS51987"/>
    </source>
</evidence>
<evidence type="ECO:0000256" key="7">
    <source>
        <dbReference type="ARBA" id="ARBA00022842"/>
    </source>
</evidence>
<dbReference type="SUPFAM" id="SSF55931">
    <property type="entry name" value="Glutamine synthetase/guanido kinase"/>
    <property type="match status" value="1"/>
</dbReference>